<evidence type="ECO:0000313" key="2">
    <source>
        <dbReference type="Proteomes" id="UP000030209"/>
    </source>
</evidence>
<dbReference type="RefSeq" id="YP_009152814.1">
    <property type="nucleotide sequence ID" value="NC_027394.1"/>
</dbReference>
<sequence>MARPKIQERTPDLLRVEPFLGLNVSQAAEQINDHQSPDLLNVIVSKTGNLDKRTGYKKAFTTSLGSGRITGMYLYRKIDDTKVFLFGWDTKLYKLENGAPVLLSSTFSGNELSFFVMNNKCYIQDGTKMQVTDGVTVSDIVPYIPTVSISKTPLGGGTPFEDFNLLGGGFKDSFSGDGTAKDYQLSFSGIDADKVTATVDGANKVEGTDFTVNRTSGKVTFTTAPTKGTNNVIITGYKRRQDLERKIHKCRINVLYGGANDTRVFVAGNVDLLNVMYGSGVNDPTYFPENRFYQIGADSEYIMNFAKQFDTLVIIKERSIWGMSFELKDGVPSYPTKPLNDTTGAVSRNSVQVLDNTPVMFNDKGVFSLTSSNVRDERNVSLISEDINPALLVEANKQNAKTIDYDRKYFLALNNHVYVYDYDIKSWYQFDNINACNFLEVDGRLYFGALDKGMIYMFMKPTDTYPYNDDGKAINAYWKSKLFTFDADELKKMVDKVFFSLKVGKASSADLYYITNKKYSNLIKNVEINGFMDFRFLDFNNFTFNTSAFPKEAAARIKAKKITHFQILFKNDRLNEGMGISSAAIKYRYMSYIK</sequence>
<gene>
    <name evidence="1" type="ORF">CPT_Pookie15</name>
</gene>
<evidence type="ECO:0000313" key="1">
    <source>
        <dbReference type="EMBL" id="AIW03700.1"/>
    </source>
</evidence>
<protein>
    <submittedName>
        <fullName evidence="1">Uncharacterized protein</fullName>
    </submittedName>
</protein>
<dbReference type="OrthoDB" id="1115at10239"/>
<reference evidence="1 2" key="1">
    <citation type="journal article" date="2015" name="Genome Announc.">
        <title>Complete Genome of Bacillus megaterium Podophage Pookie.</title>
        <authorList>
            <person name="Ladzekpo T.N."/>
            <person name="DeCrescenzo A.J."/>
            <person name="Hernandez A.C."/>
            <person name="Kuty Everett G.F."/>
        </authorList>
    </citation>
    <scope>NUCLEOTIDE SEQUENCE [LARGE SCALE GENOMIC DNA]</scope>
</reference>
<keyword evidence="2" id="KW-1185">Reference proteome</keyword>
<name>A0A0A0RNL4_9CAUD</name>
<accession>A0A0A0RNL4</accession>
<dbReference type="KEGG" id="vg:24608771"/>
<dbReference type="Proteomes" id="UP000030209">
    <property type="component" value="Segment"/>
</dbReference>
<proteinExistence type="predicted"/>
<organism evidence="1 2">
    <name type="scientific">Bacillus phage Pookie</name>
    <dbReference type="NCBI Taxonomy" id="1540093"/>
    <lineage>
        <taxon>Viruses</taxon>
        <taxon>Duplodnaviria</taxon>
        <taxon>Heunggongvirae</taxon>
        <taxon>Uroviricota</taxon>
        <taxon>Caudoviricetes</taxon>
        <taxon>Pagevirus</taxon>
        <taxon>Pagevirus pookie</taxon>
    </lineage>
</organism>
<dbReference type="GeneID" id="24608771"/>
<dbReference type="EMBL" id="KM236248">
    <property type="protein sequence ID" value="AIW03700.1"/>
    <property type="molecule type" value="Genomic_DNA"/>
</dbReference>